<keyword evidence="2" id="KW-0732">Signal</keyword>
<dbReference type="PANTHER" id="PTHR42776:SF28">
    <property type="entry name" value="GLUTAMYL ENDOPEPTIDASE, CHLOROPLASTIC-RELATED"/>
    <property type="match status" value="1"/>
</dbReference>
<name>A0A523UY04_UNCT6</name>
<dbReference type="Gene3D" id="3.40.50.1820">
    <property type="entry name" value="alpha/beta hydrolase"/>
    <property type="match status" value="1"/>
</dbReference>
<feature type="chain" id="PRO_5021765768" evidence="2">
    <location>
        <begin position="23"/>
        <end position="799"/>
    </location>
</feature>
<reference evidence="4 5" key="1">
    <citation type="submission" date="2019-03" db="EMBL/GenBank/DDBJ databases">
        <title>Metabolic potential of uncultured bacteria and archaea associated with petroleum seepage in deep-sea sediments.</title>
        <authorList>
            <person name="Dong X."/>
            <person name="Hubert C."/>
        </authorList>
    </citation>
    <scope>NUCLEOTIDE SEQUENCE [LARGE SCALE GENOMIC DNA]</scope>
    <source>
        <strain evidence="4">E44_bin18</strain>
    </source>
</reference>
<evidence type="ECO:0000313" key="4">
    <source>
        <dbReference type="EMBL" id="TET47414.1"/>
    </source>
</evidence>
<proteinExistence type="predicted"/>
<evidence type="ECO:0000256" key="2">
    <source>
        <dbReference type="SAM" id="SignalP"/>
    </source>
</evidence>
<accession>A0A523UY04</accession>
<sequence>MKRTVFVLTLVFSLISAVRVCAQEPYKLPPKEIIDILDVPRPPIASISPTSELMLLVEYEPMPSIAYLAQPLLRLAGIRITPKNNSRQKTIFYTGLVIKRLEDGKARRISLPEGAKLGFPQWSFDGRWVAFLRYTDKGVELWAAETESGKAKPLTAPNINAVLTSGFRWMPDNRHLIVNAVLEDRGPPPESPSSPVGPNIQETAGKFSKVRTYQDLLEDSYDEDLFDYYATSQIVVVDVISGQARKIGAPGIYMDVSPSPDGNLLLVEKIKKPYSHSVPYYYFPFSIEIWNNEGEPVHLLADMPLTDEVPIRGVPTGPRSLRWRPLRPATLIWVEALDDGDPEREVPHRDKLMTLSAPFKENPEEVRRIEHRFSRISWLEEEGRVFIAEYDWKKRWRTTYLINVDKPEIPEKKIFDLSVHDRYNDPGHPIVKTTESGEHILLQDGDWIYLSGGGASPEGDRPFLDRMNTKTLEKERLFQSGAKSYEVFYDFVGDSRNKIVTSRESKTDPPNFYSVDLESKKRQALTDFKDPAPQLKGVKKQLIKHTREDGVKLSGTLYLPPEYKKGRRLPVVIWAYPLEYSDPDVAGQVRGSPHRFTFLRGTSRLFLLTQGYAVLDRAQMPIVGDPKTMNDTFVEQVVASAKAAIEKLDAMGIVDPKRVGVGGHSYGAFMTVNLLAHSDLFAAGIAKSGAYNRTLTPFGFQSERRTLWEAPEAYFKVSPFMHADKINEPLLLIHGEIDSNSGTYPLQSQRLFHALKGHGATARLVMLPYEGHGYRARESVLHVLAEMIEWFDKYVKNKK</sequence>
<dbReference type="SUPFAM" id="SSF82171">
    <property type="entry name" value="DPP6 N-terminal domain-like"/>
    <property type="match status" value="1"/>
</dbReference>
<dbReference type="PANTHER" id="PTHR42776">
    <property type="entry name" value="SERINE PEPTIDASE S9 FAMILY MEMBER"/>
    <property type="match status" value="1"/>
</dbReference>
<dbReference type="GO" id="GO:0004252">
    <property type="term" value="F:serine-type endopeptidase activity"/>
    <property type="evidence" value="ECO:0007669"/>
    <property type="project" value="TreeGrafter"/>
</dbReference>
<evidence type="ECO:0000256" key="1">
    <source>
        <dbReference type="ARBA" id="ARBA00022801"/>
    </source>
</evidence>
<dbReference type="AlphaFoldDB" id="A0A523UY04"/>
<protein>
    <submittedName>
        <fullName evidence="4">S9 family peptidase</fullName>
    </submittedName>
</protein>
<organism evidence="4 5">
    <name type="scientific">candidate division TA06 bacterium</name>
    <dbReference type="NCBI Taxonomy" id="2250710"/>
    <lineage>
        <taxon>Bacteria</taxon>
        <taxon>Bacteria division TA06</taxon>
    </lineage>
</organism>
<dbReference type="Proteomes" id="UP000315525">
    <property type="component" value="Unassembled WGS sequence"/>
</dbReference>
<keyword evidence="1" id="KW-0378">Hydrolase</keyword>
<feature type="domain" description="Peptidase S9 prolyl oligopeptidase catalytic" evidence="3">
    <location>
        <begin position="642"/>
        <end position="797"/>
    </location>
</feature>
<evidence type="ECO:0000259" key="3">
    <source>
        <dbReference type="Pfam" id="PF00326"/>
    </source>
</evidence>
<dbReference type="InterPro" id="IPR029058">
    <property type="entry name" value="AB_hydrolase_fold"/>
</dbReference>
<gene>
    <name evidence="4" type="ORF">E3J62_01655</name>
</gene>
<dbReference type="SUPFAM" id="SSF53474">
    <property type="entry name" value="alpha/beta-Hydrolases"/>
    <property type="match status" value="1"/>
</dbReference>
<dbReference type="InterPro" id="IPR001375">
    <property type="entry name" value="Peptidase_S9_cat"/>
</dbReference>
<evidence type="ECO:0000313" key="5">
    <source>
        <dbReference type="Proteomes" id="UP000315525"/>
    </source>
</evidence>
<dbReference type="EMBL" id="SOJN01000022">
    <property type="protein sequence ID" value="TET47414.1"/>
    <property type="molecule type" value="Genomic_DNA"/>
</dbReference>
<dbReference type="Pfam" id="PF00326">
    <property type="entry name" value="Peptidase_S9"/>
    <property type="match status" value="1"/>
</dbReference>
<comment type="caution">
    <text evidence="4">The sequence shown here is derived from an EMBL/GenBank/DDBJ whole genome shotgun (WGS) entry which is preliminary data.</text>
</comment>
<dbReference type="GO" id="GO:0006508">
    <property type="term" value="P:proteolysis"/>
    <property type="evidence" value="ECO:0007669"/>
    <property type="project" value="InterPro"/>
</dbReference>
<dbReference type="Gene3D" id="2.120.10.30">
    <property type="entry name" value="TolB, C-terminal domain"/>
    <property type="match status" value="1"/>
</dbReference>
<dbReference type="InterPro" id="IPR011042">
    <property type="entry name" value="6-blade_b-propeller_TolB-like"/>
</dbReference>
<feature type="signal peptide" evidence="2">
    <location>
        <begin position="1"/>
        <end position="22"/>
    </location>
</feature>